<dbReference type="InterPro" id="IPR000571">
    <property type="entry name" value="Znf_CCCH"/>
</dbReference>
<keyword evidence="2 5" id="KW-0863">Zinc-finger</keyword>
<feature type="compositionally biased region" description="Polar residues" evidence="6">
    <location>
        <begin position="253"/>
        <end position="282"/>
    </location>
</feature>
<organism evidence="8 9">
    <name type="scientific">Linnemannia gamsii</name>
    <dbReference type="NCBI Taxonomy" id="64522"/>
    <lineage>
        <taxon>Eukaryota</taxon>
        <taxon>Fungi</taxon>
        <taxon>Fungi incertae sedis</taxon>
        <taxon>Mucoromycota</taxon>
        <taxon>Mortierellomycotina</taxon>
        <taxon>Mortierellomycetes</taxon>
        <taxon>Mortierellales</taxon>
        <taxon>Mortierellaceae</taxon>
        <taxon>Linnemannia</taxon>
    </lineage>
</organism>
<dbReference type="SMART" id="SM00356">
    <property type="entry name" value="ZnF_C3H1"/>
    <property type="match status" value="2"/>
</dbReference>
<dbReference type="SUPFAM" id="SSF56300">
    <property type="entry name" value="Metallo-dependent phosphatases"/>
    <property type="match status" value="1"/>
</dbReference>
<evidence type="ECO:0000313" key="8">
    <source>
        <dbReference type="EMBL" id="KAG0291128.1"/>
    </source>
</evidence>
<reference evidence="8 9" key="1">
    <citation type="journal article" date="2020" name="Fungal Divers.">
        <title>Resolving the Mortierellaceae phylogeny through synthesis of multi-gene phylogenetics and phylogenomics.</title>
        <authorList>
            <person name="Vandepol N."/>
            <person name="Liber J."/>
            <person name="Desiro A."/>
            <person name="Na H."/>
            <person name="Kennedy M."/>
            <person name="Barry K."/>
            <person name="Grigoriev I.V."/>
            <person name="Miller A.N."/>
            <person name="O'Donnell K."/>
            <person name="Stajich J.E."/>
            <person name="Bonito G."/>
        </authorList>
    </citation>
    <scope>NUCLEOTIDE SEQUENCE [LARGE SCALE GENOMIC DNA]</scope>
    <source>
        <strain evidence="8 9">AD045</strain>
    </source>
</reference>
<dbReference type="PANTHER" id="PTHR13315:SF4">
    <property type="entry name" value="METALLOPHOSPHOESTERASE, ISOFORM E"/>
    <property type="match status" value="1"/>
</dbReference>
<dbReference type="Proteomes" id="UP001194696">
    <property type="component" value="Unassembled WGS sequence"/>
</dbReference>
<feature type="region of interest" description="Disordered" evidence="6">
    <location>
        <begin position="676"/>
        <end position="696"/>
    </location>
</feature>
<dbReference type="InterPro" id="IPR036855">
    <property type="entry name" value="Znf_CCCH_sf"/>
</dbReference>
<evidence type="ECO:0000313" key="9">
    <source>
        <dbReference type="Proteomes" id="UP001194696"/>
    </source>
</evidence>
<dbReference type="InterPro" id="IPR029052">
    <property type="entry name" value="Metallo-depent_PP-like"/>
</dbReference>
<dbReference type="InterPro" id="IPR033308">
    <property type="entry name" value="PGAP5/Cdc1/Ted1"/>
</dbReference>
<dbReference type="PROSITE" id="PS50103">
    <property type="entry name" value="ZF_C3H1"/>
    <property type="match status" value="1"/>
</dbReference>
<feature type="region of interest" description="Disordered" evidence="6">
    <location>
        <begin position="245"/>
        <end position="301"/>
    </location>
</feature>
<keyword evidence="4" id="KW-0472">Membrane</keyword>
<keyword evidence="1 5" id="KW-0479">Metal-binding</keyword>
<evidence type="ECO:0000256" key="3">
    <source>
        <dbReference type="ARBA" id="ARBA00022833"/>
    </source>
</evidence>
<dbReference type="SUPFAM" id="SSF90229">
    <property type="entry name" value="CCCH zinc finger"/>
    <property type="match status" value="1"/>
</dbReference>
<dbReference type="Gene3D" id="4.10.1000.10">
    <property type="entry name" value="Zinc finger, CCCH-type"/>
    <property type="match status" value="1"/>
</dbReference>
<evidence type="ECO:0000256" key="2">
    <source>
        <dbReference type="ARBA" id="ARBA00022771"/>
    </source>
</evidence>
<dbReference type="Pfam" id="PF00642">
    <property type="entry name" value="zf-CCCH"/>
    <property type="match status" value="1"/>
</dbReference>
<comment type="caution">
    <text evidence="8">The sequence shown here is derived from an EMBL/GenBank/DDBJ whole genome shotgun (WGS) entry which is preliminary data.</text>
</comment>
<protein>
    <recommendedName>
        <fullName evidence="7">C3H1-type domain-containing protein</fullName>
    </recommendedName>
</protein>
<evidence type="ECO:0000256" key="4">
    <source>
        <dbReference type="ARBA" id="ARBA00023136"/>
    </source>
</evidence>
<feature type="zinc finger region" description="C3H1-type" evidence="5">
    <location>
        <begin position="119"/>
        <end position="146"/>
    </location>
</feature>
<evidence type="ECO:0000256" key="1">
    <source>
        <dbReference type="ARBA" id="ARBA00022723"/>
    </source>
</evidence>
<evidence type="ECO:0000256" key="6">
    <source>
        <dbReference type="SAM" id="MobiDB-lite"/>
    </source>
</evidence>
<dbReference type="PANTHER" id="PTHR13315">
    <property type="entry name" value="METALLO PHOSPHOESTERASE RELATED"/>
    <property type="match status" value="1"/>
</dbReference>
<accession>A0ABQ7K5R2</accession>
<keyword evidence="9" id="KW-1185">Reference proteome</keyword>
<keyword evidence="3 5" id="KW-0862">Zinc</keyword>
<evidence type="ECO:0000259" key="7">
    <source>
        <dbReference type="PROSITE" id="PS50103"/>
    </source>
</evidence>
<gene>
    <name evidence="8" type="ORF">BGZ96_005462</name>
</gene>
<dbReference type="EMBL" id="JAAAIM010000257">
    <property type="protein sequence ID" value="KAG0291128.1"/>
    <property type="molecule type" value="Genomic_DNA"/>
</dbReference>
<feature type="domain" description="C3H1-type" evidence="7">
    <location>
        <begin position="119"/>
        <end position="146"/>
    </location>
</feature>
<name>A0ABQ7K5R2_9FUNG</name>
<sequence length="953" mass="107403">MSENSPIALSSLDDSSQMQSKPHMIFFGDNSFVHPTQEDAATTVAPLAGSQQVHRMMDSHNHRPTHGRSYSDAQVVLKRSVSSSSSTRLSERPPSCLGQCDTKTTAINPSVVKVPLSHYKTEFCTKFREFGECPFGARCQFVHHENELQRRGRALTYKTRPCWSGSSCQYQQKNSRCVYLHGDETAEMFDEQRGICFAKVQKILAAKEVKQQLRRQQQSSPAELVKGIPSQVGGQEMGNNRWAEESKGAKVYESTNTSAATPAIRQQKTLQRSLTYPRSTPNRKPLAIVPPSRPPLRNNKSNNENVVSTGAMATTHPLADLFSPGVMPVIETPFPSHDRIHEWKDPCFEDEDSEDSWVDIVGTVIRGASINIVLVHDGALWDDGLFSDAFPTDLLVSTANHLQSHEQGVGLQQSEHQFSLLRRTSQNALDTVFKPDNKDKVRASSYTFDISVSTSISSGNSASSPLLYSSTGRSWSPSSQLYDEESAELSGLSTDRSRKQKSWKRGWMTGWSGQHRVTSDHVRMLRVVWFLMLVFGEYAVFWIYLCRCGWPEKASWDNREVAIQERYRVVIIADPQLTDWYSYKQTGLALWLTEFYTDLYMRKSFARLHRRLQPDMVLFLGDLLDGGRETVAMEGVDDKEEKGRVYEKNKGRFMEKVFDSRRTAWNQEPLIMDEEDIGEQENSKLDGSGDETKWRKTHKSRRVDDITGHYRQITYPAVDSIERVQIRHDGKSARLYVAGNHDVGFGDTLVRKAMKRYKGDFGSVNYEIKIGNHSLVVLDTLSLSSNITSIREESQDFLARPETTPCGEARESRQLILDRNGEQYQNMVNASLSQEILRKIQPDMVFSGDDHDWCEMGHSLDGRLIPEVTLPTFSFAQGVAQTGFVVLSLYNPQHISRNARSLTQEDKSAAATMPATALDSHTAKVSDMTTFALSVLVAQAKSTLQLGFSICEE</sequence>
<proteinExistence type="predicted"/>
<evidence type="ECO:0000256" key="5">
    <source>
        <dbReference type="PROSITE-ProRule" id="PRU00723"/>
    </source>
</evidence>